<organism evidence="3 4">
    <name type="scientific">Mycolicibacterium sarraceniae</name>
    <dbReference type="NCBI Taxonomy" id="1534348"/>
    <lineage>
        <taxon>Bacteria</taxon>
        <taxon>Bacillati</taxon>
        <taxon>Actinomycetota</taxon>
        <taxon>Actinomycetes</taxon>
        <taxon>Mycobacteriales</taxon>
        <taxon>Mycobacteriaceae</taxon>
        <taxon>Mycolicibacterium</taxon>
    </lineage>
</organism>
<feature type="region of interest" description="Disordered" evidence="1">
    <location>
        <begin position="429"/>
        <end position="454"/>
    </location>
</feature>
<reference evidence="3 4" key="1">
    <citation type="journal article" date="2019" name="Emerg. Microbes Infect.">
        <title>Comprehensive subspecies identification of 175 nontuberculous mycobacteria species based on 7547 genomic profiles.</title>
        <authorList>
            <person name="Matsumoto Y."/>
            <person name="Kinjo T."/>
            <person name="Motooka D."/>
            <person name="Nabeya D."/>
            <person name="Jung N."/>
            <person name="Uechi K."/>
            <person name="Horii T."/>
            <person name="Iida T."/>
            <person name="Fujita J."/>
            <person name="Nakamura S."/>
        </authorList>
    </citation>
    <scope>NUCLEOTIDE SEQUENCE [LARGE SCALE GENOMIC DNA]</scope>
    <source>
        <strain evidence="3 4">JCM 30395</strain>
    </source>
</reference>
<accession>A0A7I7SKY4</accession>
<dbReference type="Proteomes" id="UP000466445">
    <property type="component" value="Chromosome"/>
</dbReference>
<dbReference type="CDD" id="cd00085">
    <property type="entry name" value="HNHc"/>
    <property type="match status" value="1"/>
</dbReference>
<dbReference type="KEGG" id="msar:MSAR_07930"/>
<dbReference type="EMBL" id="AP022595">
    <property type="protein sequence ID" value="BBY57657.1"/>
    <property type="molecule type" value="Genomic_DNA"/>
</dbReference>
<sequence>MCSIEAMREGLTAAVDTLVALDFDALDPPERFAVLEWMETQQRRLTAVSHAGVARLERFEGCPKLPMALADVLRISPTEARRRIKDAEQLALRTALTGELLPPLLPETAKAWQAGQLDGEHLEVIQKFFGHLPGHVPPVEVEWAEKSLAEHAVNLRPDQLAKVATQLSLVLNPDGVFSDKDRAHQRGFTWGRRRADGMREGKLVADPELQAEFEPWFAKFAAPGMCNPDDENPAVLGEPTDRAAARDSRSHAQRKHDALKALVRGRLGDPKLGQHNGLPVTVIATATVQDLQKQTGHAVTAGGTLLPIPDLIRMATHAYHYLALFDGVNGRALWLGRTKRVASADQRIILHAKDRGCTRPGCDAPGYHSVVHHAAQDWKNGGNTDINDLTLACPPDNELVETGGWDTRILPNGQTEWIPPPGLPMLRGGVNNYHHPERLLENDSDPPSEDSGAA</sequence>
<dbReference type="AlphaFoldDB" id="A0A7I7SKY4"/>
<dbReference type="InterPro" id="IPR003615">
    <property type="entry name" value="HNH_nuc"/>
</dbReference>
<name>A0A7I7SKY4_9MYCO</name>
<protein>
    <recommendedName>
        <fullName evidence="2">DUF222 domain-containing protein</fullName>
    </recommendedName>
</protein>
<keyword evidence="4" id="KW-1185">Reference proteome</keyword>
<dbReference type="RefSeq" id="WP_163694889.1">
    <property type="nucleotide sequence ID" value="NZ_AP022595.1"/>
</dbReference>
<dbReference type="InterPro" id="IPR003870">
    <property type="entry name" value="DUF222"/>
</dbReference>
<feature type="domain" description="DUF222" evidence="2">
    <location>
        <begin position="33"/>
        <end position="354"/>
    </location>
</feature>
<proteinExistence type="predicted"/>
<gene>
    <name evidence="3" type="ORF">MSAR_07930</name>
</gene>
<dbReference type="Pfam" id="PF02720">
    <property type="entry name" value="DUF222"/>
    <property type="match status" value="1"/>
</dbReference>
<evidence type="ECO:0000313" key="3">
    <source>
        <dbReference type="EMBL" id="BBY57657.1"/>
    </source>
</evidence>
<evidence type="ECO:0000256" key="1">
    <source>
        <dbReference type="SAM" id="MobiDB-lite"/>
    </source>
</evidence>
<evidence type="ECO:0000259" key="2">
    <source>
        <dbReference type="Pfam" id="PF02720"/>
    </source>
</evidence>
<evidence type="ECO:0000313" key="4">
    <source>
        <dbReference type="Proteomes" id="UP000466445"/>
    </source>
</evidence>